<evidence type="ECO:0000313" key="2">
    <source>
        <dbReference type="EMBL" id="MDQ0164460.1"/>
    </source>
</evidence>
<proteinExistence type="predicted"/>
<sequence>MKKAVSYPYYTALSLFFGFLFVLITDFILTRNMSNIVTFPLIIIGYLFLGETMQQVVLKRVSNKKGKLSLSMCMIFSIVMSSILAF</sequence>
<reference evidence="2 3" key="1">
    <citation type="submission" date="2023-07" db="EMBL/GenBank/DDBJ databases">
        <title>Genomic Encyclopedia of Type Strains, Phase IV (KMG-IV): sequencing the most valuable type-strain genomes for metagenomic binning, comparative biology and taxonomic classification.</title>
        <authorList>
            <person name="Goeker M."/>
        </authorList>
    </citation>
    <scope>NUCLEOTIDE SEQUENCE [LARGE SCALE GENOMIC DNA]</scope>
    <source>
        <strain evidence="2 3">DSM 12751</strain>
    </source>
</reference>
<evidence type="ECO:0000313" key="3">
    <source>
        <dbReference type="Proteomes" id="UP001235840"/>
    </source>
</evidence>
<accession>A0ABT9VV07</accession>
<dbReference type="EMBL" id="JAUSTY010000001">
    <property type="protein sequence ID" value="MDQ0164460.1"/>
    <property type="molecule type" value="Genomic_DNA"/>
</dbReference>
<keyword evidence="3" id="KW-1185">Reference proteome</keyword>
<comment type="caution">
    <text evidence="2">The sequence shown here is derived from an EMBL/GenBank/DDBJ whole genome shotgun (WGS) entry which is preliminary data.</text>
</comment>
<gene>
    <name evidence="2" type="ORF">J2S11_000359</name>
</gene>
<keyword evidence="1" id="KW-0812">Transmembrane</keyword>
<dbReference type="RefSeq" id="WP_307390081.1">
    <property type="nucleotide sequence ID" value="NZ_BAAADK010000021.1"/>
</dbReference>
<dbReference type="Proteomes" id="UP001235840">
    <property type="component" value="Unassembled WGS sequence"/>
</dbReference>
<keyword evidence="1" id="KW-0472">Membrane</keyword>
<feature type="transmembrane region" description="Helical" evidence="1">
    <location>
        <begin position="68"/>
        <end position="85"/>
    </location>
</feature>
<feature type="transmembrane region" description="Helical" evidence="1">
    <location>
        <begin position="7"/>
        <end position="30"/>
    </location>
</feature>
<feature type="transmembrane region" description="Helical" evidence="1">
    <location>
        <begin position="36"/>
        <end position="56"/>
    </location>
</feature>
<protein>
    <recommendedName>
        <fullName evidence="4">DUF3953 domain-containing protein</fullName>
    </recommendedName>
</protein>
<organism evidence="2 3">
    <name type="scientific">Caldalkalibacillus horti</name>
    <dbReference type="NCBI Taxonomy" id="77523"/>
    <lineage>
        <taxon>Bacteria</taxon>
        <taxon>Bacillati</taxon>
        <taxon>Bacillota</taxon>
        <taxon>Bacilli</taxon>
        <taxon>Bacillales</taxon>
        <taxon>Bacillaceae</taxon>
        <taxon>Caldalkalibacillus</taxon>
    </lineage>
</organism>
<name>A0ABT9VV07_9BACI</name>
<keyword evidence="1" id="KW-1133">Transmembrane helix</keyword>
<evidence type="ECO:0000256" key="1">
    <source>
        <dbReference type="SAM" id="Phobius"/>
    </source>
</evidence>
<evidence type="ECO:0008006" key="4">
    <source>
        <dbReference type="Google" id="ProtNLM"/>
    </source>
</evidence>